<dbReference type="KEGG" id="vg:54999447"/>
<dbReference type="GO" id="GO:0005524">
    <property type="term" value="F:ATP binding"/>
    <property type="evidence" value="ECO:0007669"/>
    <property type="project" value="UniProtKB-KW"/>
</dbReference>
<evidence type="ECO:0000313" key="5">
    <source>
        <dbReference type="EMBL" id="AXQ66722.1"/>
    </source>
</evidence>
<dbReference type="InterPro" id="IPR027417">
    <property type="entry name" value="P-loop_NTPase"/>
</dbReference>
<dbReference type="SUPFAM" id="SSF52540">
    <property type="entry name" value="P-loop containing nucleoside triphosphate hydrolases"/>
    <property type="match status" value="1"/>
</dbReference>
<dbReference type="Pfam" id="PF13638">
    <property type="entry name" value="PIN_4"/>
    <property type="match status" value="1"/>
</dbReference>
<keyword evidence="6" id="KW-1185">Reference proteome</keyword>
<reference evidence="5 6" key="1">
    <citation type="submission" date="2018-07" db="EMBL/GenBank/DDBJ databases">
        <title>Sequencing of PG07.</title>
        <authorList>
            <person name="Ding T."/>
        </authorList>
    </citation>
    <scope>NUCLEOTIDE SEQUENCE [LARGE SCALE GENOMIC DNA]</scope>
</reference>
<comment type="similarity">
    <text evidence="3">In the N-terminal section; belongs to the PINc/VapC protein family.</text>
</comment>
<evidence type="ECO:0000313" key="6">
    <source>
        <dbReference type="Proteomes" id="UP000263435"/>
    </source>
</evidence>
<dbReference type="GeneID" id="54999447"/>
<dbReference type="PANTHER" id="PTHR30473">
    <property type="entry name" value="PROTEIN PHOH"/>
    <property type="match status" value="1"/>
</dbReference>
<keyword evidence="2" id="KW-0067">ATP-binding</keyword>
<dbReference type="InterPro" id="IPR002716">
    <property type="entry name" value="PIN_dom"/>
</dbReference>
<proteinExistence type="inferred from homology"/>
<dbReference type="InterPro" id="IPR003714">
    <property type="entry name" value="PhoH"/>
</dbReference>
<dbReference type="SUPFAM" id="SSF88723">
    <property type="entry name" value="PIN domain-like"/>
    <property type="match status" value="1"/>
</dbReference>
<dbReference type="PANTHER" id="PTHR30473:SF2">
    <property type="entry name" value="PIN DOMAIN-CONTAINING PROTEIN"/>
    <property type="match status" value="1"/>
</dbReference>
<protein>
    <submittedName>
        <fullName evidence="5">PhoH family protein</fullName>
    </submittedName>
</protein>
<accession>A0A385E780</accession>
<feature type="domain" description="PIN" evidence="4">
    <location>
        <begin position="4"/>
        <end position="134"/>
    </location>
</feature>
<evidence type="ECO:0000256" key="3">
    <source>
        <dbReference type="ARBA" id="ARBA00046345"/>
    </source>
</evidence>
<dbReference type="InterPro" id="IPR051451">
    <property type="entry name" value="PhoH2-like"/>
</dbReference>
<organism evidence="5 6">
    <name type="scientific">Vibrio phage vB_VpS_PG07</name>
    <dbReference type="NCBI Taxonomy" id="2301664"/>
    <lineage>
        <taxon>Viruses</taxon>
        <taxon>Duplodnaviria</taxon>
        <taxon>Heunggongvirae</taxon>
        <taxon>Uroviricota</taxon>
        <taxon>Caudoviricetes</taxon>
        <taxon>Demerecviridae</taxon>
        <taxon>Pogseptimavirus</taxon>
        <taxon>Pogseptimavirus PG07</taxon>
    </lineage>
</organism>
<evidence type="ECO:0000256" key="1">
    <source>
        <dbReference type="ARBA" id="ARBA00022741"/>
    </source>
</evidence>
<evidence type="ECO:0000259" key="4">
    <source>
        <dbReference type="SMART" id="SM00670"/>
    </source>
</evidence>
<dbReference type="EMBL" id="MH645904">
    <property type="protein sequence ID" value="AXQ66722.1"/>
    <property type="molecule type" value="Genomic_DNA"/>
</dbReference>
<dbReference type="Pfam" id="PF02562">
    <property type="entry name" value="PhoH"/>
    <property type="match status" value="1"/>
</dbReference>
<dbReference type="Gene3D" id="3.40.50.1010">
    <property type="entry name" value="5'-nuclease"/>
    <property type="match status" value="1"/>
</dbReference>
<name>A0A385E780_9CAUD</name>
<dbReference type="SMART" id="SM00670">
    <property type="entry name" value="PINc"/>
    <property type="match status" value="1"/>
</dbReference>
<dbReference type="Proteomes" id="UP000263435">
    <property type="component" value="Segment"/>
</dbReference>
<sequence>MSQKLYILDTNVLLSDPHAVLKFEEHNVAIPMTVLEELDRQKSSDRDVARDARAVIRTLDSIIRDMDAIEDGVEMNSGGRLFVLPNIGVPEAIKVTCPDDAIINATIHQQEPAEGSEAFKGSPVLVTNDVCMRLKARGAGVQQVQEYRNDVVVQDPDLLPRGYFEVPDGWLSTVGNDDVISKSCGRTLIKTSVIEELLGDEPFGINDWLINEEDGIFAQLEGPVEGDSRYEDGMYLEFTFVNAGQFLNRKASGIVPKDFYQAIALDALLDPELDIVIINGAAGSGKTLLAMAAAVEMVKGKRGYRHYDVIVSRSMHSQFDDIGFLPGNESEKTKPWLSGVTDNLEHLARVTKNMKLHPNNSIVSSTDTPTDEQGGDAFIQAKALNFMRGRSIVHKVFIIDEIQNLTQSQVKTIISRAGEYCKVVLMGSLNQIDSPIVTPRTSALACTTEKFHGEPFAKVITLGGVHRSRLAKFADEHL</sequence>
<dbReference type="RefSeq" id="YP_009808544.1">
    <property type="nucleotide sequence ID" value="NC_048041.1"/>
</dbReference>
<dbReference type="InterPro" id="IPR029060">
    <property type="entry name" value="PIN-like_dom_sf"/>
</dbReference>
<evidence type="ECO:0000256" key="2">
    <source>
        <dbReference type="ARBA" id="ARBA00022840"/>
    </source>
</evidence>
<dbReference type="CDD" id="cd09883">
    <property type="entry name" value="PIN_VapC_PhoHL-ATPase"/>
    <property type="match status" value="1"/>
</dbReference>
<keyword evidence="1" id="KW-0547">Nucleotide-binding</keyword>
<dbReference type="Gene3D" id="3.40.50.300">
    <property type="entry name" value="P-loop containing nucleotide triphosphate hydrolases"/>
    <property type="match status" value="1"/>
</dbReference>